<dbReference type="Proteomes" id="UP001238603">
    <property type="component" value="Unassembled WGS sequence"/>
</dbReference>
<dbReference type="RefSeq" id="WP_285980426.1">
    <property type="nucleotide sequence ID" value="NZ_JASVDS010000001.1"/>
</dbReference>
<dbReference type="InterPro" id="IPR036390">
    <property type="entry name" value="WH_DNA-bd_sf"/>
</dbReference>
<reference evidence="6 7" key="1">
    <citation type="submission" date="2023-06" db="EMBL/GenBank/DDBJ databases">
        <title>Pelomonas sp. APW6 16S ribosomal RNA gene genome sequencing and assembly.</title>
        <authorList>
            <person name="Woo H."/>
        </authorList>
    </citation>
    <scope>NUCLEOTIDE SEQUENCE [LARGE SCALE GENOMIC DNA]</scope>
    <source>
        <strain evidence="6 7">APW6</strain>
    </source>
</reference>
<keyword evidence="3" id="KW-0238">DNA-binding</keyword>
<accession>A0ABT7LBP6</accession>
<name>A0ABT7LBP6_9BURK</name>
<dbReference type="InterPro" id="IPR000847">
    <property type="entry name" value="LysR_HTH_N"/>
</dbReference>
<dbReference type="InterPro" id="IPR005119">
    <property type="entry name" value="LysR_subst-bd"/>
</dbReference>
<dbReference type="PROSITE" id="PS50931">
    <property type="entry name" value="HTH_LYSR"/>
    <property type="match status" value="1"/>
</dbReference>
<dbReference type="EMBL" id="JASVDS010000001">
    <property type="protein sequence ID" value="MDL5030284.1"/>
    <property type="molecule type" value="Genomic_DNA"/>
</dbReference>
<dbReference type="Gene3D" id="3.40.190.290">
    <property type="match status" value="1"/>
</dbReference>
<comment type="similarity">
    <text evidence="1">Belongs to the LysR transcriptional regulatory family.</text>
</comment>
<evidence type="ECO:0000313" key="6">
    <source>
        <dbReference type="EMBL" id="MDL5030284.1"/>
    </source>
</evidence>
<dbReference type="SUPFAM" id="SSF46785">
    <property type="entry name" value="Winged helix' DNA-binding domain"/>
    <property type="match status" value="1"/>
</dbReference>
<dbReference type="PRINTS" id="PR00039">
    <property type="entry name" value="HTHLYSR"/>
</dbReference>
<dbReference type="CDD" id="cd08422">
    <property type="entry name" value="PBP2_CrgA_like"/>
    <property type="match status" value="1"/>
</dbReference>
<organism evidence="6 7">
    <name type="scientific">Roseateles subflavus</name>
    <dbReference type="NCBI Taxonomy" id="3053353"/>
    <lineage>
        <taxon>Bacteria</taxon>
        <taxon>Pseudomonadati</taxon>
        <taxon>Pseudomonadota</taxon>
        <taxon>Betaproteobacteria</taxon>
        <taxon>Burkholderiales</taxon>
        <taxon>Sphaerotilaceae</taxon>
        <taxon>Roseateles</taxon>
    </lineage>
</organism>
<evidence type="ECO:0000256" key="1">
    <source>
        <dbReference type="ARBA" id="ARBA00009437"/>
    </source>
</evidence>
<keyword evidence="7" id="KW-1185">Reference proteome</keyword>
<keyword evidence="2" id="KW-0805">Transcription regulation</keyword>
<dbReference type="Pfam" id="PF00126">
    <property type="entry name" value="HTH_1"/>
    <property type="match status" value="1"/>
</dbReference>
<evidence type="ECO:0000256" key="3">
    <source>
        <dbReference type="ARBA" id="ARBA00023125"/>
    </source>
</evidence>
<dbReference type="SUPFAM" id="SSF53850">
    <property type="entry name" value="Periplasmic binding protein-like II"/>
    <property type="match status" value="1"/>
</dbReference>
<dbReference type="PANTHER" id="PTHR30537:SF5">
    <property type="entry name" value="HTH-TYPE TRANSCRIPTIONAL ACTIVATOR TTDR-RELATED"/>
    <property type="match status" value="1"/>
</dbReference>
<evidence type="ECO:0000256" key="2">
    <source>
        <dbReference type="ARBA" id="ARBA00023015"/>
    </source>
</evidence>
<dbReference type="InterPro" id="IPR058163">
    <property type="entry name" value="LysR-type_TF_proteobact-type"/>
</dbReference>
<evidence type="ECO:0000259" key="5">
    <source>
        <dbReference type="PROSITE" id="PS50931"/>
    </source>
</evidence>
<sequence>MTASAPAPAAPPAPRPAVREEQLWVQLQALVAVARLGSFTQAAQRLGLSKAAISQRIAELERHLGQQLVQRSTRSVRLSDAGRRLVEQAEPGLQLLSRSLSEALEAAGTPRGLLRVTAPVALGRQHIAPALPAFFERYPEIRIELDLSDRLVALAQEGFDLAIRHTSRPPDTHVAFKLCASQALLVGSPAYLARAGRPQHPAELAGHACLPYLRSGPAQWFFARGRGEAVERVRVPVQGPLRAGNSEVLREAALAGLGLALLPDFSAREALRQGLLEPVLPAWRPVDFFGEAIYAIHPWSGHTPQPVRLLVDHLRQGLRAGFD</sequence>
<proteinExistence type="inferred from homology"/>
<comment type="caution">
    <text evidence="6">The sequence shown here is derived from an EMBL/GenBank/DDBJ whole genome shotgun (WGS) entry which is preliminary data.</text>
</comment>
<dbReference type="Gene3D" id="1.10.10.10">
    <property type="entry name" value="Winged helix-like DNA-binding domain superfamily/Winged helix DNA-binding domain"/>
    <property type="match status" value="1"/>
</dbReference>
<feature type="domain" description="HTH lysR-type" evidence="5">
    <location>
        <begin position="26"/>
        <end position="79"/>
    </location>
</feature>
<dbReference type="InterPro" id="IPR036388">
    <property type="entry name" value="WH-like_DNA-bd_sf"/>
</dbReference>
<gene>
    <name evidence="6" type="ORF">QRD43_00085</name>
</gene>
<dbReference type="PANTHER" id="PTHR30537">
    <property type="entry name" value="HTH-TYPE TRANSCRIPTIONAL REGULATOR"/>
    <property type="match status" value="1"/>
</dbReference>
<keyword evidence="4" id="KW-0804">Transcription</keyword>
<dbReference type="Pfam" id="PF03466">
    <property type="entry name" value="LysR_substrate"/>
    <property type="match status" value="1"/>
</dbReference>
<evidence type="ECO:0000256" key="4">
    <source>
        <dbReference type="ARBA" id="ARBA00023163"/>
    </source>
</evidence>
<evidence type="ECO:0000313" key="7">
    <source>
        <dbReference type="Proteomes" id="UP001238603"/>
    </source>
</evidence>
<protein>
    <submittedName>
        <fullName evidence="6">LysR family transcriptional regulator</fullName>
    </submittedName>
</protein>